<dbReference type="SMART" id="SM00642">
    <property type="entry name" value="Aamy"/>
    <property type="match status" value="1"/>
</dbReference>
<name>A0A316FW58_9GAMM</name>
<dbReference type="GO" id="GO:0004556">
    <property type="term" value="F:alpha-amylase activity"/>
    <property type="evidence" value="ECO:0007669"/>
    <property type="project" value="TreeGrafter"/>
</dbReference>
<dbReference type="InterPro" id="IPR006047">
    <property type="entry name" value="GH13_cat_dom"/>
</dbReference>
<evidence type="ECO:0000256" key="1">
    <source>
        <dbReference type="ARBA" id="ARBA00008061"/>
    </source>
</evidence>
<dbReference type="EMBL" id="QGGU01000004">
    <property type="protein sequence ID" value="PWK52828.1"/>
    <property type="molecule type" value="Genomic_DNA"/>
</dbReference>
<keyword evidence="4" id="KW-0378">Hydrolase</keyword>
<keyword evidence="2" id="KW-0732">Signal</keyword>
<sequence>MPKGLMITLTLLTLTFICACNENLPLDNNESQASSNNSELILNPKSNSIWSNKVIYQIWVRSFYDSDNDGNGDILGIIEKLDYIRSLGVDAIWLSPIFASPSYHGYDVEDFYKINPQYGTLDDLKNLLNKSHSYGIKVILDIPINHVSEHHPWFQKALNNDKKYSDYFVWSNKPPSNAGTAWGNDIDPYKVWHKKNSRPDYYYGVFGWTQPDLNFKNPDVLNDILKVLNYWVDIGIDGIRFDAVRYLIEDDSVSGRSDTKSNLNLWSKIRHSLKSNNQNILLIGEAYTNLDNASKYYLDGSGFDMVFDFEFRHQVESILSDYASLYSSKRVSRSIHVNAIKDSLWNIFDKRISTNIPHDYFNVFLNNHDLDRFSTSVEMHPLKQKIAASIMLSMPVSNTIYYGEEIGLGQYRNGFDLYRRAPMQWSMDINSGFSNSEYLWVDNSDWFYWDTSFLPWWKSYTSNNRQIDTINVNSQTLKDESLLNHYKSLIALKRNNETFNSPESIKRIDTTSNIFCLKYTKGDEVLFLVLNLSHDREEVLDSGAISRNSFTNLLNRRLITIDKNIKLDKGEFMVLKRTSS</sequence>
<proteinExistence type="inferred from homology"/>
<dbReference type="RefSeq" id="WP_109762817.1">
    <property type="nucleotide sequence ID" value="NZ_QGGU01000004.1"/>
</dbReference>
<dbReference type="OrthoDB" id="9805159at2"/>
<dbReference type="Pfam" id="PF00128">
    <property type="entry name" value="Alpha-amylase"/>
    <property type="match status" value="1"/>
</dbReference>
<dbReference type="PANTHER" id="PTHR10357:SF179">
    <property type="entry name" value="NEUTRAL AND BASIC AMINO ACID TRANSPORT PROTEIN RBAT"/>
    <property type="match status" value="1"/>
</dbReference>
<feature type="chain" id="PRO_5016358679" evidence="2">
    <location>
        <begin position="20"/>
        <end position="580"/>
    </location>
</feature>
<feature type="domain" description="Glycosyl hydrolase family 13 catalytic" evidence="3">
    <location>
        <begin position="57"/>
        <end position="457"/>
    </location>
</feature>
<dbReference type="InterPro" id="IPR017853">
    <property type="entry name" value="GH"/>
</dbReference>
<dbReference type="InterPro" id="IPR045857">
    <property type="entry name" value="O16G_dom_2"/>
</dbReference>
<dbReference type="SUPFAM" id="SSF51445">
    <property type="entry name" value="(Trans)glycosidases"/>
    <property type="match status" value="1"/>
</dbReference>
<dbReference type="PANTHER" id="PTHR10357">
    <property type="entry name" value="ALPHA-AMYLASE FAMILY MEMBER"/>
    <property type="match status" value="1"/>
</dbReference>
<dbReference type="AlphaFoldDB" id="A0A316FW58"/>
<dbReference type="Proteomes" id="UP000245790">
    <property type="component" value="Unassembled WGS sequence"/>
</dbReference>
<organism evidence="4 5">
    <name type="scientific">Pleionea mediterranea</name>
    <dbReference type="NCBI Taxonomy" id="523701"/>
    <lineage>
        <taxon>Bacteria</taxon>
        <taxon>Pseudomonadati</taxon>
        <taxon>Pseudomonadota</taxon>
        <taxon>Gammaproteobacteria</taxon>
        <taxon>Oceanospirillales</taxon>
        <taxon>Pleioneaceae</taxon>
        <taxon>Pleionea</taxon>
    </lineage>
</organism>
<dbReference type="PROSITE" id="PS51257">
    <property type="entry name" value="PROKAR_LIPOPROTEIN"/>
    <property type="match status" value="1"/>
</dbReference>
<evidence type="ECO:0000256" key="2">
    <source>
        <dbReference type="SAM" id="SignalP"/>
    </source>
</evidence>
<gene>
    <name evidence="4" type="ORF">C8D97_10446</name>
</gene>
<evidence type="ECO:0000313" key="4">
    <source>
        <dbReference type="EMBL" id="PWK52828.1"/>
    </source>
</evidence>
<keyword evidence="4" id="KW-0326">Glycosidase</keyword>
<comment type="similarity">
    <text evidence="1">Belongs to the glycosyl hydrolase 13 family.</text>
</comment>
<comment type="caution">
    <text evidence="4">The sequence shown here is derived from an EMBL/GenBank/DDBJ whole genome shotgun (WGS) entry which is preliminary data.</text>
</comment>
<keyword evidence="5" id="KW-1185">Reference proteome</keyword>
<dbReference type="Gene3D" id="3.90.400.10">
    <property type="entry name" value="Oligo-1,6-glucosidase, Domain 2"/>
    <property type="match status" value="1"/>
</dbReference>
<evidence type="ECO:0000259" key="3">
    <source>
        <dbReference type="SMART" id="SM00642"/>
    </source>
</evidence>
<reference evidence="4 5" key="1">
    <citation type="submission" date="2018-05" db="EMBL/GenBank/DDBJ databases">
        <title>Genomic Encyclopedia of Type Strains, Phase IV (KMG-IV): sequencing the most valuable type-strain genomes for metagenomic binning, comparative biology and taxonomic classification.</title>
        <authorList>
            <person name="Goeker M."/>
        </authorList>
    </citation>
    <scope>NUCLEOTIDE SEQUENCE [LARGE SCALE GENOMIC DNA]</scope>
    <source>
        <strain evidence="4 5">DSM 25350</strain>
    </source>
</reference>
<accession>A0A316FW58</accession>
<feature type="signal peptide" evidence="2">
    <location>
        <begin position="1"/>
        <end position="19"/>
    </location>
</feature>
<evidence type="ECO:0000313" key="5">
    <source>
        <dbReference type="Proteomes" id="UP000245790"/>
    </source>
</evidence>
<dbReference type="Gene3D" id="3.20.20.80">
    <property type="entry name" value="Glycosidases"/>
    <property type="match status" value="1"/>
</dbReference>
<dbReference type="GO" id="GO:0009313">
    <property type="term" value="P:oligosaccharide catabolic process"/>
    <property type="evidence" value="ECO:0007669"/>
    <property type="project" value="TreeGrafter"/>
</dbReference>
<protein>
    <submittedName>
        <fullName evidence="4">Glycosidase</fullName>
    </submittedName>
</protein>